<gene>
    <name evidence="11" type="ORF">IPN75_05660</name>
</gene>
<dbReference type="Gene3D" id="3.30.70.100">
    <property type="match status" value="1"/>
</dbReference>
<evidence type="ECO:0000256" key="7">
    <source>
        <dbReference type="SAM" id="Phobius"/>
    </source>
</evidence>
<dbReference type="Pfam" id="PF21082">
    <property type="entry name" value="MS_channel_3rd"/>
    <property type="match status" value="1"/>
</dbReference>
<sequence length="784" mass="86045">MIPHSTACCPNKIARVAALALLLLAGPGQAQIPNLLSAKPKSEAVKPAEAPAAVDPRAEAEKHLAEARRLQEAGRIESGAAPDAEQLPTTEQQRLLDRLVAAYGERLNLIDEADSLRNSAPKLQDRSEQIAVFAGPPPYSATRIDALRDELDQMRDRLRHRTSGKRVLESQKQSLIEAQRRAGEALRLAEDQLARAKGEPDREKARKAREIAALRLQLTEAEVTNLGIGLQGVQDEIQALELFTKETESLVARVLPQQKLDKVDFEERQATLRATLGKLATELDRRVAANTRRLAEREQLAKSLAAKGEDVTANRQLKLFDETLETDRVEMMALNWMQTVVQYGIDGWTHRYTALNDDDAAARASALAALSAIKTEVDAKAPLVRELASAAQAAIDQQEMRLKDALLDVEATARESAILETLKQRLQGLQRVELAGERLNRVLARWLGDFGFSGEAGAPRDWKLAAARAVEMLKQVWNFELFAVEDSTVVEGKTVTTAYGVTVGKSIGVLLLYVFAYWVCSRLSRRLERILVTRFAVDEQLASVTRRWIMIAVSVVLIVLVLNLARIPLTVFAFMGGALAIGVGFGTQTIIKNVISGIIILFERKIRVGDIVAIGGTTGHVTAVDLRASTVRSFDGVEALVPNSAFLENQVVNWTYSNSRIRREIRIGIAYGSPVRKAAEVIIGCAEEHGQILKDPAPEVFLDDFADNALLMALVFWVELGPNMSGRRVDSDLRFMMEKRLAAAGISIPFPQRDVHLNVAEAVPVRVMPASDAGPETDTEPLPG</sequence>
<dbReference type="Gene3D" id="1.10.287.1260">
    <property type="match status" value="1"/>
</dbReference>
<comment type="subcellular location">
    <subcellularLocation>
        <location evidence="1">Cell membrane</location>
        <topology evidence="1">Multi-pass membrane protein</topology>
    </subcellularLocation>
</comment>
<comment type="similarity">
    <text evidence="2">Belongs to the MscS (TC 1.A.23) family.</text>
</comment>
<dbReference type="InterPro" id="IPR011014">
    <property type="entry name" value="MscS_channel_TM-2"/>
</dbReference>
<dbReference type="PANTHER" id="PTHR30347">
    <property type="entry name" value="POTASSIUM CHANNEL RELATED"/>
    <property type="match status" value="1"/>
</dbReference>
<organism evidence="11 12">
    <name type="scientific">Candidatus Dechloromonas phosphorivorans</name>
    <dbReference type="NCBI Taxonomy" id="2899244"/>
    <lineage>
        <taxon>Bacteria</taxon>
        <taxon>Pseudomonadati</taxon>
        <taxon>Pseudomonadota</taxon>
        <taxon>Betaproteobacteria</taxon>
        <taxon>Rhodocyclales</taxon>
        <taxon>Azonexaceae</taxon>
        <taxon>Dechloromonas</taxon>
    </lineage>
</organism>
<feature type="transmembrane region" description="Helical" evidence="7">
    <location>
        <begin position="548"/>
        <end position="565"/>
    </location>
</feature>
<comment type="caution">
    <text evidence="11">The sequence shown here is derived from an EMBL/GenBank/DDBJ whole genome shotgun (WGS) entry which is preliminary data.</text>
</comment>
<feature type="signal peptide" evidence="8">
    <location>
        <begin position="1"/>
        <end position="30"/>
    </location>
</feature>
<dbReference type="InterPro" id="IPR052702">
    <property type="entry name" value="MscS-like_channel"/>
</dbReference>
<protein>
    <submittedName>
        <fullName evidence="11">Mechanosensitive ion channel</fullName>
    </submittedName>
</protein>
<evidence type="ECO:0000256" key="3">
    <source>
        <dbReference type="ARBA" id="ARBA00022475"/>
    </source>
</evidence>
<proteinExistence type="inferred from homology"/>
<evidence type="ECO:0000259" key="10">
    <source>
        <dbReference type="Pfam" id="PF21082"/>
    </source>
</evidence>
<evidence type="ECO:0000256" key="6">
    <source>
        <dbReference type="ARBA" id="ARBA00023136"/>
    </source>
</evidence>
<dbReference type="Gene3D" id="2.30.30.60">
    <property type="match status" value="1"/>
</dbReference>
<evidence type="ECO:0000256" key="2">
    <source>
        <dbReference type="ARBA" id="ARBA00008017"/>
    </source>
</evidence>
<evidence type="ECO:0000259" key="9">
    <source>
        <dbReference type="Pfam" id="PF00924"/>
    </source>
</evidence>
<keyword evidence="6 7" id="KW-0472">Membrane</keyword>
<dbReference type="InterPro" id="IPR006685">
    <property type="entry name" value="MscS_channel_2nd"/>
</dbReference>
<dbReference type="EMBL" id="JADKBR010000003">
    <property type="protein sequence ID" value="MBK8889906.1"/>
    <property type="molecule type" value="Genomic_DNA"/>
</dbReference>
<keyword evidence="3" id="KW-1003">Cell membrane</keyword>
<dbReference type="InterPro" id="IPR010920">
    <property type="entry name" value="LSM_dom_sf"/>
</dbReference>
<dbReference type="SUPFAM" id="SSF82689">
    <property type="entry name" value="Mechanosensitive channel protein MscS (YggB), C-terminal domain"/>
    <property type="match status" value="1"/>
</dbReference>
<dbReference type="GO" id="GO:0008381">
    <property type="term" value="F:mechanosensitive monoatomic ion channel activity"/>
    <property type="evidence" value="ECO:0007669"/>
    <property type="project" value="UniProtKB-ARBA"/>
</dbReference>
<dbReference type="AlphaFoldDB" id="A0A9D7LLP9"/>
<keyword evidence="8" id="KW-0732">Signal</keyword>
<keyword evidence="5 7" id="KW-1133">Transmembrane helix</keyword>
<dbReference type="Pfam" id="PF00924">
    <property type="entry name" value="MS_channel_2nd"/>
    <property type="match status" value="1"/>
</dbReference>
<accession>A0A9D7LLP9</accession>
<name>A0A9D7LLP9_9RHOO</name>
<dbReference type="GO" id="GO:0005886">
    <property type="term" value="C:plasma membrane"/>
    <property type="evidence" value="ECO:0007669"/>
    <property type="project" value="UniProtKB-SubCell"/>
</dbReference>
<evidence type="ECO:0000256" key="4">
    <source>
        <dbReference type="ARBA" id="ARBA00022692"/>
    </source>
</evidence>
<dbReference type="Proteomes" id="UP000808146">
    <property type="component" value="Unassembled WGS sequence"/>
</dbReference>
<evidence type="ECO:0000313" key="11">
    <source>
        <dbReference type="EMBL" id="MBK8889906.1"/>
    </source>
</evidence>
<feature type="transmembrane region" description="Helical" evidence="7">
    <location>
        <begin position="498"/>
        <end position="520"/>
    </location>
</feature>
<feature type="chain" id="PRO_5039227782" evidence="8">
    <location>
        <begin position="31"/>
        <end position="784"/>
    </location>
</feature>
<dbReference type="SUPFAM" id="SSF82861">
    <property type="entry name" value="Mechanosensitive channel protein MscS (YggB), transmembrane region"/>
    <property type="match status" value="1"/>
</dbReference>
<feature type="transmembrane region" description="Helical" evidence="7">
    <location>
        <begin position="571"/>
        <end position="595"/>
    </location>
</feature>
<feature type="domain" description="Mechanosensitive ion channel MscS C-terminal" evidence="10">
    <location>
        <begin position="664"/>
        <end position="748"/>
    </location>
</feature>
<reference evidence="11" key="1">
    <citation type="submission" date="2020-10" db="EMBL/GenBank/DDBJ databases">
        <title>Connecting structure to function with the recovery of over 1000 high-quality activated sludge metagenome-assembled genomes encoding full-length rRNA genes using long-read sequencing.</title>
        <authorList>
            <person name="Singleton C.M."/>
            <person name="Petriglieri F."/>
            <person name="Kristensen J.M."/>
            <person name="Kirkegaard R.H."/>
            <person name="Michaelsen T.Y."/>
            <person name="Andersen M.H."/>
            <person name="Karst S.M."/>
            <person name="Dueholm M.S."/>
            <person name="Nielsen P.H."/>
            <person name="Albertsen M."/>
        </authorList>
    </citation>
    <scope>NUCLEOTIDE SEQUENCE</scope>
    <source>
        <strain evidence="11">OdNE_18-Q3-R46-58_BAT3C.305</strain>
    </source>
</reference>
<evidence type="ECO:0000256" key="5">
    <source>
        <dbReference type="ARBA" id="ARBA00022989"/>
    </source>
</evidence>
<dbReference type="InterPro" id="IPR011066">
    <property type="entry name" value="MscS_channel_C_sf"/>
</dbReference>
<feature type="domain" description="Mechanosensitive ion channel MscS" evidence="9">
    <location>
        <begin position="589"/>
        <end position="655"/>
    </location>
</feature>
<dbReference type="InterPro" id="IPR023408">
    <property type="entry name" value="MscS_beta-dom_sf"/>
</dbReference>
<dbReference type="InterPro" id="IPR049278">
    <property type="entry name" value="MS_channel_C"/>
</dbReference>
<evidence type="ECO:0000313" key="12">
    <source>
        <dbReference type="Proteomes" id="UP000808146"/>
    </source>
</evidence>
<evidence type="ECO:0000256" key="1">
    <source>
        <dbReference type="ARBA" id="ARBA00004651"/>
    </source>
</evidence>
<evidence type="ECO:0000256" key="8">
    <source>
        <dbReference type="SAM" id="SignalP"/>
    </source>
</evidence>
<dbReference type="PANTHER" id="PTHR30347:SF1">
    <property type="entry name" value="MECHANOSENSITIVE CHANNEL MSCK"/>
    <property type="match status" value="1"/>
</dbReference>
<dbReference type="SUPFAM" id="SSF50182">
    <property type="entry name" value="Sm-like ribonucleoproteins"/>
    <property type="match status" value="1"/>
</dbReference>
<keyword evidence="4 7" id="KW-0812">Transmembrane</keyword>